<organism evidence="2 3">
    <name type="scientific">Longimycelium tulufanense</name>
    <dbReference type="NCBI Taxonomy" id="907463"/>
    <lineage>
        <taxon>Bacteria</taxon>
        <taxon>Bacillati</taxon>
        <taxon>Actinomycetota</taxon>
        <taxon>Actinomycetes</taxon>
        <taxon>Pseudonocardiales</taxon>
        <taxon>Pseudonocardiaceae</taxon>
        <taxon>Longimycelium</taxon>
    </lineage>
</organism>
<proteinExistence type="predicted"/>
<dbReference type="RefSeq" id="WP_189053759.1">
    <property type="nucleotide sequence ID" value="NZ_BMMK01000002.1"/>
</dbReference>
<dbReference type="PROSITE" id="PS51257">
    <property type="entry name" value="PROKAR_LIPOPROTEIN"/>
    <property type="match status" value="1"/>
</dbReference>
<comment type="caution">
    <text evidence="2">The sequence shown here is derived from an EMBL/GenBank/DDBJ whole genome shotgun (WGS) entry which is preliminary data.</text>
</comment>
<dbReference type="AlphaFoldDB" id="A0A8J3C823"/>
<dbReference type="Pfam" id="PF04149">
    <property type="entry name" value="DUF397"/>
    <property type="match status" value="1"/>
</dbReference>
<dbReference type="EMBL" id="BMMK01000002">
    <property type="protein sequence ID" value="GGM38720.1"/>
    <property type="molecule type" value="Genomic_DNA"/>
</dbReference>
<name>A0A8J3C823_9PSEU</name>
<accession>A0A8J3C823</accession>
<reference evidence="2" key="1">
    <citation type="journal article" date="2014" name="Int. J. Syst. Evol. Microbiol.">
        <title>Complete genome sequence of Corynebacterium casei LMG S-19264T (=DSM 44701T), isolated from a smear-ripened cheese.</title>
        <authorList>
            <consortium name="US DOE Joint Genome Institute (JGI-PGF)"/>
            <person name="Walter F."/>
            <person name="Albersmeier A."/>
            <person name="Kalinowski J."/>
            <person name="Ruckert C."/>
        </authorList>
    </citation>
    <scope>NUCLEOTIDE SEQUENCE</scope>
    <source>
        <strain evidence="2">CGMCC 4.5737</strain>
    </source>
</reference>
<dbReference type="InterPro" id="IPR007278">
    <property type="entry name" value="DUF397"/>
</dbReference>
<evidence type="ECO:0000313" key="2">
    <source>
        <dbReference type="EMBL" id="GGM38720.1"/>
    </source>
</evidence>
<protein>
    <recommendedName>
        <fullName evidence="1">DUF397 domain-containing protein</fullName>
    </recommendedName>
</protein>
<evidence type="ECO:0000313" key="3">
    <source>
        <dbReference type="Proteomes" id="UP000637578"/>
    </source>
</evidence>
<keyword evidence="3" id="KW-1185">Reference proteome</keyword>
<gene>
    <name evidence="2" type="ORF">GCM10012275_07050</name>
</gene>
<reference evidence="2" key="2">
    <citation type="submission" date="2020-09" db="EMBL/GenBank/DDBJ databases">
        <authorList>
            <person name="Sun Q."/>
            <person name="Zhou Y."/>
        </authorList>
    </citation>
    <scope>NUCLEOTIDE SEQUENCE</scope>
    <source>
        <strain evidence="2">CGMCC 4.5737</strain>
    </source>
</reference>
<feature type="domain" description="DUF397" evidence="1">
    <location>
        <begin position="5"/>
        <end position="56"/>
    </location>
</feature>
<evidence type="ECO:0000259" key="1">
    <source>
        <dbReference type="Pfam" id="PF04149"/>
    </source>
</evidence>
<sequence length="63" mass="6509">MKTVEWRTSSYTSGGGACVEVASLSGLEVGVRDSKAPAGPVLTFGSPAWSAFVACVQRGAFDR</sequence>
<dbReference type="Proteomes" id="UP000637578">
    <property type="component" value="Unassembled WGS sequence"/>
</dbReference>